<organism evidence="1 2">
    <name type="scientific">Araneus ventricosus</name>
    <name type="common">Orbweaver spider</name>
    <name type="synonym">Epeira ventricosa</name>
    <dbReference type="NCBI Taxonomy" id="182803"/>
    <lineage>
        <taxon>Eukaryota</taxon>
        <taxon>Metazoa</taxon>
        <taxon>Ecdysozoa</taxon>
        <taxon>Arthropoda</taxon>
        <taxon>Chelicerata</taxon>
        <taxon>Arachnida</taxon>
        <taxon>Araneae</taxon>
        <taxon>Araneomorphae</taxon>
        <taxon>Entelegynae</taxon>
        <taxon>Araneoidea</taxon>
        <taxon>Araneidae</taxon>
        <taxon>Araneus</taxon>
    </lineage>
</organism>
<gene>
    <name evidence="1" type="ORF">AVEN_191713_1</name>
</gene>
<evidence type="ECO:0000313" key="2">
    <source>
        <dbReference type="Proteomes" id="UP000499080"/>
    </source>
</evidence>
<proteinExistence type="predicted"/>
<keyword evidence="2" id="KW-1185">Reference proteome</keyword>
<feature type="non-terminal residue" evidence="1">
    <location>
        <position position="11"/>
    </location>
</feature>
<dbReference type="EMBL" id="BGPR01052334">
    <property type="protein sequence ID" value="GBO29179.1"/>
    <property type="molecule type" value="Genomic_DNA"/>
</dbReference>
<comment type="caution">
    <text evidence="1">The sequence shown here is derived from an EMBL/GenBank/DDBJ whole genome shotgun (WGS) entry which is preliminary data.</text>
</comment>
<dbReference type="Proteomes" id="UP000499080">
    <property type="component" value="Unassembled WGS sequence"/>
</dbReference>
<accession>A0A4Y2VVM0</accession>
<sequence length="11" mass="1441">MKVRTCQIWYL</sequence>
<name>A0A4Y2VVM0_ARAVE</name>
<protein>
    <submittedName>
        <fullName evidence="1">Uncharacterized protein</fullName>
    </submittedName>
</protein>
<reference evidence="1 2" key="1">
    <citation type="journal article" date="2019" name="Sci. Rep.">
        <title>Orb-weaving spider Araneus ventricosus genome elucidates the spidroin gene catalogue.</title>
        <authorList>
            <person name="Kono N."/>
            <person name="Nakamura H."/>
            <person name="Ohtoshi R."/>
            <person name="Moran D.A.P."/>
            <person name="Shinohara A."/>
            <person name="Yoshida Y."/>
            <person name="Fujiwara M."/>
            <person name="Mori M."/>
            <person name="Tomita M."/>
            <person name="Arakawa K."/>
        </authorList>
    </citation>
    <scope>NUCLEOTIDE SEQUENCE [LARGE SCALE GENOMIC DNA]</scope>
</reference>
<evidence type="ECO:0000313" key="1">
    <source>
        <dbReference type="EMBL" id="GBO29179.1"/>
    </source>
</evidence>